<dbReference type="AlphaFoldDB" id="A0A255GR27"/>
<feature type="transmembrane region" description="Helical" evidence="8">
    <location>
        <begin position="115"/>
        <end position="134"/>
    </location>
</feature>
<keyword evidence="5 8" id="KW-1133">Transmembrane helix</keyword>
<evidence type="ECO:0000256" key="6">
    <source>
        <dbReference type="ARBA" id="ARBA00023136"/>
    </source>
</evidence>
<feature type="transmembrane region" description="Helical" evidence="8">
    <location>
        <begin position="389"/>
        <end position="409"/>
    </location>
</feature>
<feature type="transmembrane region" description="Helical" evidence="8">
    <location>
        <begin position="278"/>
        <end position="299"/>
    </location>
</feature>
<evidence type="ECO:0000256" key="5">
    <source>
        <dbReference type="ARBA" id="ARBA00022989"/>
    </source>
</evidence>
<feature type="transmembrane region" description="Helical" evidence="8">
    <location>
        <begin position="187"/>
        <end position="210"/>
    </location>
</feature>
<evidence type="ECO:0000256" key="4">
    <source>
        <dbReference type="ARBA" id="ARBA00022692"/>
    </source>
</evidence>
<feature type="transmembrane region" description="Helical" evidence="8">
    <location>
        <begin position="659"/>
        <end position="678"/>
    </location>
</feature>
<keyword evidence="2" id="KW-1003">Cell membrane</keyword>
<name>A0A255GR27_9ACTN</name>
<evidence type="ECO:0008006" key="11">
    <source>
        <dbReference type="Google" id="ProtNLM"/>
    </source>
</evidence>
<evidence type="ECO:0000256" key="3">
    <source>
        <dbReference type="ARBA" id="ARBA00022679"/>
    </source>
</evidence>
<dbReference type="EMBL" id="NMVO01000001">
    <property type="protein sequence ID" value="OYO17862.1"/>
    <property type="molecule type" value="Genomic_DNA"/>
</dbReference>
<feature type="transmembrane region" description="Helical" evidence="8">
    <location>
        <begin position="514"/>
        <end position="533"/>
    </location>
</feature>
<feature type="transmembrane region" description="Helical" evidence="8">
    <location>
        <begin position="564"/>
        <end position="584"/>
    </location>
</feature>
<proteinExistence type="inferred from homology"/>
<evidence type="ECO:0000313" key="9">
    <source>
        <dbReference type="EMBL" id="OYO17862.1"/>
    </source>
</evidence>
<comment type="caution">
    <text evidence="9">The sequence shown here is derived from an EMBL/GenBank/DDBJ whole genome shotgun (WGS) entry which is preliminary data.</text>
</comment>
<feature type="transmembrane region" description="Helical" evidence="8">
    <location>
        <begin position="217"/>
        <end position="235"/>
    </location>
</feature>
<reference evidence="9 10" key="1">
    <citation type="submission" date="2017-07" db="EMBL/GenBank/DDBJ databases">
        <title>Draft whole genome sequences of clinical Proprionibacteriaceae strains.</title>
        <authorList>
            <person name="Bernier A.-M."/>
            <person name="Bernard K."/>
            <person name="Domingo M.-C."/>
        </authorList>
    </citation>
    <scope>NUCLEOTIDE SEQUENCE [LARGE SCALE GENOMIC DNA]</scope>
    <source>
        <strain evidence="9 10">NML 030167</strain>
    </source>
</reference>
<evidence type="ECO:0000256" key="1">
    <source>
        <dbReference type="ARBA" id="ARBA00004651"/>
    </source>
</evidence>
<feature type="transmembrane region" description="Helical" evidence="8">
    <location>
        <begin position="304"/>
        <end position="324"/>
    </location>
</feature>
<gene>
    <name evidence="9" type="ORF">CGZ94_03065</name>
</gene>
<protein>
    <recommendedName>
        <fullName evidence="11">DUF2029 domain-containing protein</fullName>
    </recommendedName>
</protein>
<comment type="subcellular location">
    <subcellularLocation>
        <location evidence="1">Cell membrane</location>
        <topology evidence="1">Multi-pass membrane protein</topology>
    </subcellularLocation>
</comment>
<evidence type="ECO:0000313" key="10">
    <source>
        <dbReference type="Proteomes" id="UP000215896"/>
    </source>
</evidence>
<evidence type="ECO:0000256" key="8">
    <source>
        <dbReference type="SAM" id="Phobius"/>
    </source>
</evidence>
<keyword evidence="3" id="KW-0808">Transferase</keyword>
<keyword evidence="4 8" id="KW-0812">Transmembrane</keyword>
<feature type="transmembrane region" description="Helical" evidence="8">
    <location>
        <begin position="42"/>
        <end position="59"/>
    </location>
</feature>
<comment type="similarity">
    <text evidence="7">Belongs to the glycosyltransferase 87 family.</text>
</comment>
<accession>A0A255GR27</accession>
<feature type="transmembrane region" description="Helical" evidence="8">
    <location>
        <begin position="435"/>
        <end position="453"/>
    </location>
</feature>
<dbReference type="GO" id="GO:0016758">
    <property type="term" value="F:hexosyltransferase activity"/>
    <property type="evidence" value="ECO:0007669"/>
    <property type="project" value="InterPro"/>
</dbReference>
<feature type="transmembrane region" description="Helical" evidence="8">
    <location>
        <begin position="160"/>
        <end position="181"/>
    </location>
</feature>
<keyword evidence="6 8" id="KW-0472">Membrane</keyword>
<feature type="transmembrane region" description="Helical" evidence="8">
    <location>
        <begin position="818"/>
        <end position="838"/>
    </location>
</feature>
<dbReference type="Pfam" id="PF09594">
    <property type="entry name" value="GT87"/>
    <property type="match status" value="2"/>
</dbReference>
<dbReference type="InterPro" id="IPR018584">
    <property type="entry name" value="GT87"/>
</dbReference>
<dbReference type="OrthoDB" id="9774600at2"/>
<feature type="transmembrane region" description="Helical" evidence="8">
    <location>
        <begin position="779"/>
        <end position="798"/>
    </location>
</feature>
<evidence type="ECO:0000256" key="2">
    <source>
        <dbReference type="ARBA" id="ARBA00022475"/>
    </source>
</evidence>
<organism evidence="9 10">
    <name type="scientific">Enemella evansiae</name>
    <dbReference type="NCBI Taxonomy" id="2016499"/>
    <lineage>
        <taxon>Bacteria</taxon>
        <taxon>Bacillati</taxon>
        <taxon>Actinomycetota</taxon>
        <taxon>Actinomycetes</taxon>
        <taxon>Propionibacteriales</taxon>
        <taxon>Propionibacteriaceae</taxon>
        <taxon>Enemella</taxon>
    </lineage>
</organism>
<sequence>MVQRQEISRVGQRALTRLGPARDWALQVQPTGPRPTWQRRGASIFGLLLLAFAASWVISRGGTFTPWRPQLVELHTMLDASGPLLSGKRMYDPGTPFRLTPFAALAASPLSLLPWPLLEIVWGLLNVAVVAFALRRIPVLGWRVGLAGVIVLNTEPVRTAFSLGTPLLILVGLIGIDLISPTGRSRWGGVATGLAIAVSPYLAPFLLVLAAARRRRAALVGLGVATACSLVALLVSPGATARWFRIAVPERLIPDPAVVLNLNNQSITGSLMRWGTPALLAVGVAWLTALLLLAAGLLLARRGYAWTAVGVVGLAVTSVNWLVWPHEYIWLAPLAVALLLRGLPAIARILGAALVVWAGMRPWRVIQEGHEAEDPPLSALEKWTANGSALLLIAFAVLMLTLELVRLRAERRSSERPPVDASAAGDPTEAFATRWIGWWVPLLAAMWLAGSFFRPESSFIPWRPLMPDFDVYTVAARTLLQGGDIYNIQGWPFLYPPFAAVLALPTGLSLDMRTVGMFVMQVLNVCAFTAVVWRIGVRGWRAPVLVAAALCLIGTLDADIKMGNIHGLMVALIFLDLAPGPGVLRRILPVKRFPRLDRERLIPMGVLIGLMTAIKIIPGLFIIYLLLTRRYRAALVAIGTGAAVTLGTALILPSQTIQFFRLLLGGKIGGYAAGPLVHYQGFVSAMQRFVGYADSTRILLTLLGIVIGLIGLFAAVRWHRVGQEWLALTLCGAATILISPLAWNYYYLWLLPGALIAARQWWFSDLGQRVELPDTNATARLPATIGFLLLALALWQAFQFHLALPSDNNIEFTYNFWHKLAAGFMPFATSILLLVAMFNNRPWRARRAEVVSEP</sequence>
<keyword evidence="10" id="KW-1185">Reference proteome</keyword>
<dbReference type="GO" id="GO:0005886">
    <property type="term" value="C:plasma membrane"/>
    <property type="evidence" value="ECO:0007669"/>
    <property type="project" value="UniProtKB-SubCell"/>
</dbReference>
<feature type="transmembrane region" description="Helical" evidence="8">
    <location>
        <begin position="633"/>
        <end position="652"/>
    </location>
</feature>
<feature type="transmembrane region" description="Helical" evidence="8">
    <location>
        <begin position="698"/>
        <end position="718"/>
    </location>
</feature>
<feature type="transmembrane region" description="Helical" evidence="8">
    <location>
        <begin position="490"/>
        <end position="508"/>
    </location>
</feature>
<dbReference type="Proteomes" id="UP000215896">
    <property type="component" value="Unassembled WGS sequence"/>
</dbReference>
<dbReference type="RefSeq" id="WP_094404635.1">
    <property type="nucleotide sequence ID" value="NZ_NMVO01000001.1"/>
</dbReference>
<feature type="transmembrane region" description="Helical" evidence="8">
    <location>
        <begin position="725"/>
        <end position="743"/>
    </location>
</feature>
<evidence type="ECO:0000256" key="7">
    <source>
        <dbReference type="ARBA" id="ARBA00024033"/>
    </source>
</evidence>
<feature type="transmembrane region" description="Helical" evidence="8">
    <location>
        <begin position="605"/>
        <end position="627"/>
    </location>
</feature>